<evidence type="ECO:0000256" key="6">
    <source>
        <dbReference type="ARBA" id="ARBA00049737"/>
    </source>
</evidence>
<evidence type="ECO:0000256" key="1">
    <source>
        <dbReference type="ARBA" id="ARBA00004141"/>
    </source>
</evidence>
<feature type="domain" description="TM7S3/TM198-like" evidence="10">
    <location>
        <begin position="55"/>
        <end position="253"/>
    </location>
</feature>
<feature type="transmembrane region" description="Helical" evidence="8">
    <location>
        <begin position="234"/>
        <end position="253"/>
    </location>
</feature>
<evidence type="ECO:0000256" key="9">
    <source>
        <dbReference type="SAM" id="SignalP"/>
    </source>
</evidence>
<accession>A0A8T1WC28</accession>
<comment type="caution">
    <text evidence="11">The sequence shown here is derived from an EMBL/GenBank/DDBJ whole genome shotgun (WGS) entry which is preliminary data.</text>
</comment>
<comment type="subcellular location">
    <subcellularLocation>
        <location evidence="1">Membrane</location>
        <topology evidence="1">Multi-pass membrane protein</topology>
    </subcellularLocation>
</comment>
<evidence type="ECO:0000256" key="2">
    <source>
        <dbReference type="ARBA" id="ARBA00006244"/>
    </source>
</evidence>
<feature type="transmembrane region" description="Helical" evidence="8">
    <location>
        <begin position="161"/>
        <end position="178"/>
    </location>
</feature>
<reference evidence="11" key="1">
    <citation type="submission" date="2021-02" db="EMBL/GenBank/DDBJ databases">
        <authorList>
            <person name="Palmer J.M."/>
        </authorList>
    </citation>
    <scope>NUCLEOTIDE SEQUENCE</scope>
    <source>
        <strain evidence="11">SCRP734</strain>
    </source>
</reference>
<comment type="similarity">
    <text evidence="2">Belongs to the TMEM198 family.</text>
</comment>
<feature type="transmembrane region" description="Helical" evidence="8">
    <location>
        <begin position="105"/>
        <end position="126"/>
    </location>
</feature>
<feature type="compositionally biased region" description="Basic and acidic residues" evidence="7">
    <location>
        <begin position="279"/>
        <end position="291"/>
    </location>
</feature>
<feature type="compositionally biased region" description="Basic and acidic residues" evidence="7">
    <location>
        <begin position="306"/>
        <end position="323"/>
    </location>
</feature>
<evidence type="ECO:0000256" key="3">
    <source>
        <dbReference type="ARBA" id="ARBA00022692"/>
    </source>
</evidence>
<evidence type="ECO:0000313" key="11">
    <source>
        <dbReference type="EMBL" id="KAG7390228.1"/>
    </source>
</evidence>
<proteinExistence type="inferred from homology"/>
<keyword evidence="5 8" id="KW-0472">Membrane</keyword>
<feature type="chain" id="PRO_5035765919" description="Transmembrane protein 198" evidence="9">
    <location>
        <begin position="29"/>
        <end position="435"/>
    </location>
</feature>
<feature type="transmembrane region" description="Helical" evidence="8">
    <location>
        <begin position="133"/>
        <end position="155"/>
    </location>
</feature>
<dbReference type="Pfam" id="PF13886">
    <property type="entry name" value="TM7S3_TM198"/>
    <property type="match status" value="1"/>
</dbReference>
<evidence type="ECO:0000259" key="10">
    <source>
        <dbReference type="Pfam" id="PF13886"/>
    </source>
</evidence>
<feature type="transmembrane region" description="Helical" evidence="8">
    <location>
        <begin position="75"/>
        <end position="93"/>
    </location>
</feature>
<dbReference type="AlphaFoldDB" id="A0A8T1WC28"/>
<evidence type="ECO:0000256" key="7">
    <source>
        <dbReference type="SAM" id="MobiDB-lite"/>
    </source>
</evidence>
<dbReference type="GO" id="GO:0005886">
    <property type="term" value="C:plasma membrane"/>
    <property type="evidence" value="ECO:0007669"/>
    <property type="project" value="TreeGrafter"/>
</dbReference>
<feature type="signal peptide" evidence="9">
    <location>
        <begin position="1"/>
        <end position="28"/>
    </location>
</feature>
<dbReference type="PANTHER" id="PTHR31247">
    <property type="entry name" value="TRANSMEMBRANE PROTEIN 198 FAMILY MEMBER"/>
    <property type="match status" value="1"/>
</dbReference>
<evidence type="ECO:0000256" key="8">
    <source>
        <dbReference type="SAM" id="Phobius"/>
    </source>
</evidence>
<dbReference type="Proteomes" id="UP000694044">
    <property type="component" value="Unassembled WGS sequence"/>
</dbReference>
<dbReference type="OrthoDB" id="120489at2759"/>
<evidence type="ECO:0000256" key="4">
    <source>
        <dbReference type="ARBA" id="ARBA00022989"/>
    </source>
</evidence>
<name>A0A8T1WC28_9STRA</name>
<keyword evidence="9" id="KW-0732">Signal</keyword>
<evidence type="ECO:0000313" key="12">
    <source>
        <dbReference type="Proteomes" id="UP000694044"/>
    </source>
</evidence>
<dbReference type="EMBL" id="JAGDFM010000034">
    <property type="protein sequence ID" value="KAG7390228.1"/>
    <property type="molecule type" value="Genomic_DNA"/>
</dbReference>
<sequence>MYLLSPSKAPLIVLMLVQVTLRLPEVSAEIDPASSSIETLFGKAQGIQLGGSILAAVAMAVGAVMLTFGFRLIRATLFAVGFVVGGVAIAMIAERLFRAETWVVLASWIAFGVGGLLCGAAVTWLYPLSTFVAGAATGVMTGMILTNSFGCLIYPGHTKDLLTLMCVVLGLFFGVLALKVGKPVLIISTSLFGSGMVVWGVGYFVGDFPNANDLERYASEDVNGETVYSIPAEWWGYLAGIIVLFVFGMYIQFRKTARNVKDNRPKGFGKRVDVAEYVEKKTARNQPHDNVDMEAPPPRRPRQVRRQREVPEQRQVRRQREVPEPSQPRQVRAVREVREVRQQQTPSKKRVKKQQAPPSPLYANAPRLQHADLGAADEIIEYEERMPRQKRFIYSERESELYQFESNREPCLICGDFVHRDSSCCSEKVVRIERH</sequence>
<keyword evidence="3 8" id="KW-0812">Transmembrane</keyword>
<dbReference type="InterPro" id="IPR040236">
    <property type="entry name" value="TMEM198"/>
</dbReference>
<dbReference type="PANTHER" id="PTHR31247:SF5">
    <property type="entry name" value="DUF4203 DOMAIN-CONTAINING PROTEIN"/>
    <property type="match status" value="1"/>
</dbReference>
<gene>
    <name evidence="11" type="ORF">PHYPSEUDO_008366</name>
</gene>
<dbReference type="InterPro" id="IPR025256">
    <property type="entry name" value="TM7S3/TM198-like_dom"/>
</dbReference>
<keyword evidence="4 8" id="KW-1133">Transmembrane helix</keyword>
<evidence type="ECO:0000256" key="5">
    <source>
        <dbReference type="ARBA" id="ARBA00023136"/>
    </source>
</evidence>
<feature type="transmembrane region" description="Helical" evidence="8">
    <location>
        <begin position="47"/>
        <end position="68"/>
    </location>
</feature>
<protein>
    <recommendedName>
        <fullName evidence="6">Transmembrane protein 198</fullName>
    </recommendedName>
</protein>
<keyword evidence="12" id="KW-1185">Reference proteome</keyword>
<organism evidence="11 12">
    <name type="scientific">Phytophthora pseudosyringae</name>
    <dbReference type="NCBI Taxonomy" id="221518"/>
    <lineage>
        <taxon>Eukaryota</taxon>
        <taxon>Sar</taxon>
        <taxon>Stramenopiles</taxon>
        <taxon>Oomycota</taxon>
        <taxon>Peronosporomycetes</taxon>
        <taxon>Peronosporales</taxon>
        <taxon>Peronosporaceae</taxon>
        <taxon>Phytophthora</taxon>
    </lineage>
</organism>
<feature type="region of interest" description="Disordered" evidence="7">
    <location>
        <begin position="279"/>
        <end position="363"/>
    </location>
</feature>
<feature type="transmembrane region" description="Helical" evidence="8">
    <location>
        <begin position="185"/>
        <end position="205"/>
    </location>
</feature>